<evidence type="ECO:0000313" key="9">
    <source>
        <dbReference type="EMBL" id="BAJ64596.1"/>
    </source>
</evidence>
<feature type="transmembrane region" description="Helical" evidence="7">
    <location>
        <begin position="183"/>
        <end position="204"/>
    </location>
</feature>
<dbReference type="InterPro" id="IPR029016">
    <property type="entry name" value="GAF-like_dom_sf"/>
</dbReference>
<dbReference type="SMART" id="SM00388">
    <property type="entry name" value="HisKA"/>
    <property type="match status" value="1"/>
</dbReference>
<dbReference type="InterPro" id="IPR036097">
    <property type="entry name" value="HisK_dim/P_sf"/>
</dbReference>
<keyword evidence="5 9" id="KW-0418">Kinase</keyword>
<dbReference type="CDD" id="cd16922">
    <property type="entry name" value="HATPase_EvgS-ArcB-TorS-like"/>
    <property type="match status" value="1"/>
</dbReference>
<feature type="transmembrane region" description="Helical" evidence="7">
    <location>
        <begin position="339"/>
        <end position="358"/>
    </location>
</feature>
<dbReference type="InterPro" id="IPR003018">
    <property type="entry name" value="GAF"/>
</dbReference>
<keyword evidence="6" id="KW-0902">Two-component regulatory system</keyword>
<dbReference type="SMART" id="SM00387">
    <property type="entry name" value="HATPase_c"/>
    <property type="match status" value="1"/>
</dbReference>
<feature type="transmembrane region" description="Helical" evidence="7">
    <location>
        <begin position="309"/>
        <end position="327"/>
    </location>
</feature>
<dbReference type="SUPFAM" id="SSF50156">
    <property type="entry name" value="PDZ domain-like"/>
    <property type="match status" value="1"/>
</dbReference>
<feature type="transmembrane region" description="Helical" evidence="7">
    <location>
        <begin position="401"/>
        <end position="421"/>
    </location>
</feature>
<dbReference type="eggNOG" id="COG2205">
    <property type="taxonomic scope" value="Bacteria"/>
</dbReference>
<dbReference type="Gene3D" id="3.30.450.40">
    <property type="match status" value="4"/>
</dbReference>
<feature type="transmembrane region" description="Helical" evidence="7">
    <location>
        <begin position="154"/>
        <end position="174"/>
    </location>
</feature>
<dbReference type="KEGG" id="atm:ANT_25700"/>
<dbReference type="eggNOG" id="COG2203">
    <property type="taxonomic scope" value="Bacteria"/>
</dbReference>
<dbReference type="InterPro" id="IPR004358">
    <property type="entry name" value="Sig_transdc_His_kin-like_C"/>
</dbReference>
<evidence type="ECO:0000256" key="4">
    <source>
        <dbReference type="ARBA" id="ARBA00022679"/>
    </source>
</evidence>
<evidence type="ECO:0000256" key="3">
    <source>
        <dbReference type="ARBA" id="ARBA00022553"/>
    </source>
</evidence>
<dbReference type="Pfam" id="PF00512">
    <property type="entry name" value="HisKA"/>
    <property type="match status" value="1"/>
</dbReference>
<dbReference type="eggNOG" id="COG0265">
    <property type="taxonomic scope" value="Bacteria"/>
</dbReference>
<feature type="transmembrane region" description="Helical" evidence="7">
    <location>
        <begin position="37"/>
        <end position="63"/>
    </location>
</feature>
<dbReference type="SUPFAM" id="SSF55781">
    <property type="entry name" value="GAF domain-like"/>
    <property type="match status" value="4"/>
</dbReference>
<evidence type="ECO:0000256" key="2">
    <source>
        <dbReference type="ARBA" id="ARBA00012438"/>
    </source>
</evidence>
<dbReference type="Gene3D" id="2.30.42.10">
    <property type="match status" value="1"/>
</dbReference>
<dbReference type="Gene3D" id="3.30.565.10">
    <property type="entry name" value="Histidine kinase-like ATPase, C-terminal domain"/>
    <property type="match status" value="1"/>
</dbReference>
<dbReference type="SUPFAM" id="SSF47384">
    <property type="entry name" value="Homodimeric domain of signal transducing histidine kinase"/>
    <property type="match status" value="1"/>
</dbReference>
<protein>
    <recommendedName>
        <fullName evidence="2">histidine kinase</fullName>
        <ecNumber evidence="2">2.7.13.3</ecNumber>
    </recommendedName>
</protein>
<feature type="domain" description="Histidine kinase" evidence="8">
    <location>
        <begin position="1120"/>
        <end position="1348"/>
    </location>
</feature>
<sequence length="1349" mass="150193">MRLRRLTIKGKRHYNNSMDQPVTVQNRWMLRGQPVQVWIPLVALFLYLVVALGVMLNGVAMALRPNIASSAPLVLSPSLEVLQGVPFNAEGVQVGDRILSVNGVPVGSRAEWYRALRHALPDSPLSVQVFRNGETLSLSLPSSSFRRVSSRQSFFAALLVAVVYWVAAAWMLWVRRGRTSGRWLAFFFLSVATACAGLVDWSTVQQFVPLWLLSLALTGGTAVGLTLYFPREDVVLHRAGWVIWVAFLPGLLAFGLALQGYLNSQPNQFTLGFRALIILLALAAIFAFGWMLFRRRRALTPVEREQLRHALLGGVVAFTPLVVYWILSLFRAVNAPSALVLLPLMIFPAVIGYTIQRYRLTQTEFVLSRALLYGGMAVLIAVGYALLVTGLSLVAGQLLSVYQPVLLGLIFFVLALVFVPLRNSLQHTVDAVFFRGQHVFQERLQTFSGELTRAVELKAILAVLRRYLEEALMPGHLHVFVYDALSDQYVATPGADGRLTSDLRFAPTSPLVQMLAARRGPVLYNDQESIPVAMQAERARIELLGATLFIPLPGRERLSGWVVLGERTTGEPYTPRELGYAEALCDQAALAIERAQVLANMENRVRQMNVLTRVAQGVNVTPGLDDILELIYAQTSQIITCDEFRIMLHDEQNDMYTYAFYLEQDERISAKENKPVPAGQALEQEVIRLQRAIRTDDYNREVQRRGVGEPRPGVFAYLAVPLNTGARTIGALSLFSKDPRVEYTPEQENLAQSIANQVAGAIVKARLLEETERRALQLTTLNEMTRQLTSTLELEPLLQNILRSAVDILSCDAGSLLLIDEATEELVFRVVVSPVANTLLNRRLPPGKGVVGQAVKSRQPIIVNDVSKYPEWFSQTDRQTGYFTHALLAIPLMVKDKVIGVIEVINKKDGSAFTRDDQDLLSAFAAQAAVAIENARLYTMTDQALAERVEELSIMQRIDRELNTSLDTTRAMRTTLEWAMRRSGAQAGLIGILQENGLRIMASQGYADELEPFQNAPLPLEQYNLDEALQEAVPMRRSLTEEDGARLLRSARSQILIPIRRETNTIGVILLESTSPEQASEEIMDFLSRLSDHASIAIFNAQLYQAVQNANLAKSEFVSFVAHELKNPMTSVKGYTELLAAGAVGPVNEAQANFLNTIRANIERMNTLVSDLNDLSKIEVGRLRLEFKAVSLAEVVEGVVRSTRRQIDEKKQTLEIAIPADLPPAWADRTRLEQVLVNLVSNAHKYTPQGGHILVAAERAKNVWNPEGVPEVIHVWVKDDGIGISEEDQKKIFQKFFRSEDPKTREVPGTGLGLNITKSLVEMQGGNIWFESEFRKGTTFHFTVPISQQ</sequence>
<proteinExistence type="predicted"/>
<organism evidence="9 10">
    <name type="scientific">Anaerolinea thermophila (strain DSM 14523 / JCM 11388 / NBRC 100420 / UNI-1)</name>
    <dbReference type="NCBI Taxonomy" id="926569"/>
    <lineage>
        <taxon>Bacteria</taxon>
        <taxon>Bacillati</taxon>
        <taxon>Chloroflexota</taxon>
        <taxon>Anaerolineae</taxon>
        <taxon>Anaerolineales</taxon>
        <taxon>Anaerolineaceae</taxon>
        <taxon>Anaerolinea</taxon>
    </lineage>
</organism>
<dbReference type="GO" id="GO:0009927">
    <property type="term" value="F:histidine phosphotransfer kinase activity"/>
    <property type="evidence" value="ECO:0007669"/>
    <property type="project" value="TreeGrafter"/>
</dbReference>
<dbReference type="GO" id="GO:0005886">
    <property type="term" value="C:plasma membrane"/>
    <property type="evidence" value="ECO:0007669"/>
    <property type="project" value="TreeGrafter"/>
</dbReference>
<dbReference type="EC" id="2.7.13.3" evidence="2"/>
<dbReference type="SUPFAM" id="SSF55874">
    <property type="entry name" value="ATPase domain of HSP90 chaperone/DNA topoisomerase II/histidine kinase"/>
    <property type="match status" value="1"/>
</dbReference>
<evidence type="ECO:0000256" key="6">
    <source>
        <dbReference type="ARBA" id="ARBA00023012"/>
    </source>
</evidence>
<dbReference type="InterPro" id="IPR036034">
    <property type="entry name" value="PDZ_sf"/>
</dbReference>
<keyword evidence="7" id="KW-0812">Transmembrane</keyword>
<keyword evidence="3" id="KW-0597">Phosphoprotein</keyword>
<keyword evidence="4" id="KW-0808">Transferase</keyword>
<dbReference type="InParanoid" id="E8MZP8"/>
<dbReference type="Proteomes" id="UP000008922">
    <property type="component" value="Chromosome"/>
</dbReference>
<gene>
    <name evidence="9" type="ordered locus">ANT_25700</name>
</gene>
<feature type="transmembrane region" description="Helical" evidence="7">
    <location>
        <begin position="241"/>
        <end position="261"/>
    </location>
</feature>
<dbReference type="InterPro" id="IPR005467">
    <property type="entry name" value="His_kinase_dom"/>
</dbReference>
<dbReference type="PROSITE" id="PS50109">
    <property type="entry name" value="HIS_KIN"/>
    <property type="match status" value="1"/>
</dbReference>
<dbReference type="STRING" id="926569.ANT_25700"/>
<dbReference type="InterPro" id="IPR003594">
    <property type="entry name" value="HATPase_dom"/>
</dbReference>
<keyword evidence="10" id="KW-1185">Reference proteome</keyword>
<evidence type="ECO:0000256" key="7">
    <source>
        <dbReference type="SAM" id="Phobius"/>
    </source>
</evidence>
<dbReference type="InterPro" id="IPR036890">
    <property type="entry name" value="HATPase_C_sf"/>
</dbReference>
<dbReference type="PRINTS" id="PR00344">
    <property type="entry name" value="BCTRLSENSOR"/>
</dbReference>
<evidence type="ECO:0000313" key="10">
    <source>
        <dbReference type="Proteomes" id="UP000008922"/>
    </source>
</evidence>
<feature type="transmembrane region" description="Helical" evidence="7">
    <location>
        <begin position="370"/>
        <end position="395"/>
    </location>
</feature>
<evidence type="ECO:0000256" key="1">
    <source>
        <dbReference type="ARBA" id="ARBA00000085"/>
    </source>
</evidence>
<reference evidence="9 10" key="1">
    <citation type="submission" date="2010-12" db="EMBL/GenBank/DDBJ databases">
        <title>Whole genome sequence of Anaerolinea thermophila UNI-1.</title>
        <authorList>
            <person name="Narita-Yamada S."/>
            <person name="Kishi E."/>
            <person name="Watanabe Y."/>
            <person name="Takasaki K."/>
            <person name="Ankai A."/>
            <person name="Oguchi A."/>
            <person name="Fukui S."/>
            <person name="Takahashi M."/>
            <person name="Yashiro I."/>
            <person name="Hosoyama A."/>
            <person name="Sekiguchi Y."/>
            <person name="Hanada S."/>
            <person name="Fujita N."/>
        </authorList>
    </citation>
    <scope>NUCLEOTIDE SEQUENCE [LARGE SCALE GENOMIC DNA]</scope>
    <source>
        <strain evidence="10">DSM 14523 / JCM 11388 / NBRC 100420 / UNI-1</strain>
    </source>
</reference>
<dbReference type="SMART" id="SM00065">
    <property type="entry name" value="GAF"/>
    <property type="match status" value="4"/>
</dbReference>
<dbReference type="EMBL" id="AP012029">
    <property type="protein sequence ID" value="BAJ64596.1"/>
    <property type="molecule type" value="Genomic_DNA"/>
</dbReference>
<dbReference type="Gene3D" id="1.10.287.130">
    <property type="match status" value="1"/>
</dbReference>
<evidence type="ECO:0000259" key="8">
    <source>
        <dbReference type="PROSITE" id="PS50109"/>
    </source>
</evidence>
<dbReference type="Pfam" id="PF13180">
    <property type="entry name" value="PDZ_2"/>
    <property type="match status" value="1"/>
</dbReference>
<keyword evidence="7" id="KW-0472">Membrane</keyword>
<dbReference type="Pfam" id="PF02518">
    <property type="entry name" value="HATPase_c"/>
    <property type="match status" value="1"/>
</dbReference>
<evidence type="ECO:0000256" key="5">
    <source>
        <dbReference type="ARBA" id="ARBA00022777"/>
    </source>
</evidence>
<comment type="catalytic activity">
    <reaction evidence="1">
        <text>ATP + protein L-histidine = ADP + protein N-phospho-L-histidine.</text>
        <dbReference type="EC" id="2.7.13.3"/>
    </reaction>
</comment>
<dbReference type="GO" id="GO:0000155">
    <property type="term" value="F:phosphorelay sensor kinase activity"/>
    <property type="evidence" value="ECO:0007669"/>
    <property type="project" value="InterPro"/>
</dbReference>
<dbReference type="CDD" id="cd00082">
    <property type="entry name" value="HisKA"/>
    <property type="match status" value="1"/>
</dbReference>
<dbReference type="HOGENOM" id="CLU_257785_0_0_0"/>
<keyword evidence="7" id="KW-1133">Transmembrane helix</keyword>
<feature type="transmembrane region" description="Helical" evidence="7">
    <location>
        <begin position="273"/>
        <end position="293"/>
    </location>
</feature>
<dbReference type="Pfam" id="PF13185">
    <property type="entry name" value="GAF_2"/>
    <property type="match status" value="4"/>
</dbReference>
<accession>E8MZP8</accession>
<dbReference type="FunFam" id="3.30.565.10:FF:000006">
    <property type="entry name" value="Sensor histidine kinase WalK"/>
    <property type="match status" value="1"/>
</dbReference>
<dbReference type="PANTHER" id="PTHR43047">
    <property type="entry name" value="TWO-COMPONENT HISTIDINE PROTEIN KINASE"/>
    <property type="match status" value="1"/>
</dbReference>
<dbReference type="InterPro" id="IPR003661">
    <property type="entry name" value="HisK_dim/P_dom"/>
</dbReference>
<dbReference type="PANTHER" id="PTHR43047:SF72">
    <property type="entry name" value="OSMOSENSING HISTIDINE PROTEIN KINASE SLN1"/>
    <property type="match status" value="1"/>
</dbReference>
<name>E8MZP8_ANATU</name>
<dbReference type="InterPro" id="IPR001478">
    <property type="entry name" value="PDZ"/>
</dbReference>
<feature type="transmembrane region" description="Helical" evidence="7">
    <location>
        <begin position="210"/>
        <end position="229"/>
    </location>
</feature>